<feature type="compositionally biased region" description="Low complexity" evidence="1">
    <location>
        <begin position="44"/>
        <end position="53"/>
    </location>
</feature>
<reference evidence="2" key="1">
    <citation type="submission" date="2023-05" db="EMBL/GenBank/DDBJ databases">
        <authorList>
            <person name="Huff M."/>
        </authorList>
    </citation>
    <scope>NUCLEOTIDE SEQUENCE</scope>
</reference>
<dbReference type="EMBL" id="OU503047">
    <property type="protein sequence ID" value="CAI9772205.1"/>
    <property type="molecule type" value="Genomic_DNA"/>
</dbReference>
<evidence type="ECO:0000313" key="2">
    <source>
        <dbReference type="EMBL" id="CAI9772205.1"/>
    </source>
</evidence>
<organism evidence="2 3">
    <name type="scientific">Fraxinus pennsylvanica</name>
    <dbReference type="NCBI Taxonomy" id="56036"/>
    <lineage>
        <taxon>Eukaryota</taxon>
        <taxon>Viridiplantae</taxon>
        <taxon>Streptophyta</taxon>
        <taxon>Embryophyta</taxon>
        <taxon>Tracheophyta</taxon>
        <taxon>Spermatophyta</taxon>
        <taxon>Magnoliopsida</taxon>
        <taxon>eudicotyledons</taxon>
        <taxon>Gunneridae</taxon>
        <taxon>Pentapetalae</taxon>
        <taxon>asterids</taxon>
        <taxon>lamiids</taxon>
        <taxon>Lamiales</taxon>
        <taxon>Oleaceae</taxon>
        <taxon>Oleeae</taxon>
        <taxon>Fraxinus</taxon>
    </lineage>
</organism>
<protein>
    <submittedName>
        <fullName evidence="2">Uncharacterized protein</fullName>
    </submittedName>
</protein>
<feature type="compositionally biased region" description="Basic and acidic residues" evidence="1">
    <location>
        <begin position="73"/>
        <end position="101"/>
    </location>
</feature>
<dbReference type="AlphaFoldDB" id="A0AAD1ZMF2"/>
<keyword evidence="3" id="KW-1185">Reference proteome</keyword>
<proteinExistence type="predicted"/>
<accession>A0AAD1ZMF2</accession>
<gene>
    <name evidence="2" type="ORF">FPE_LOCUS19635</name>
</gene>
<evidence type="ECO:0000256" key="1">
    <source>
        <dbReference type="SAM" id="MobiDB-lite"/>
    </source>
</evidence>
<feature type="region of interest" description="Disordered" evidence="1">
    <location>
        <begin position="44"/>
        <end position="133"/>
    </location>
</feature>
<dbReference type="Proteomes" id="UP000834106">
    <property type="component" value="Chromosome 12"/>
</dbReference>
<evidence type="ECO:0000313" key="3">
    <source>
        <dbReference type="Proteomes" id="UP000834106"/>
    </source>
</evidence>
<sequence>MLLIAILRLTAIAAATFYVLYHTHRPAFSVTSLKISQFNLTTTTSDGTTRLTTKPYSTRQKPPTKRQGQIEFIEVRSEEEKLDPITDRDGHDDRGENRKVENGNGCRRGRGGGGGGDGGRMPPSLGQRQRFETSDLTTVTVRYVGVGNV</sequence>
<name>A0AAD1ZMF2_9LAMI</name>